<dbReference type="EMBL" id="JARFID010001168">
    <property type="protein sequence ID" value="MDE8698402.1"/>
    <property type="molecule type" value="Genomic_DNA"/>
</dbReference>
<feature type="non-terminal residue" evidence="2">
    <location>
        <position position="1"/>
    </location>
</feature>
<feature type="domain" description="Two component regulator three Y" evidence="1">
    <location>
        <begin position="11"/>
        <end position="63"/>
    </location>
</feature>
<protein>
    <submittedName>
        <fullName evidence="2">Triple tyrosine motif-containing protein</fullName>
    </submittedName>
</protein>
<dbReference type="Proteomes" id="UP001221924">
    <property type="component" value="Unassembled WGS sequence"/>
</dbReference>
<dbReference type="RefSeq" id="WP_275203249.1">
    <property type="nucleotide sequence ID" value="NZ_JARFID010001168.1"/>
</dbReference>
<evidence type="ECO:0000259" key="1">
    <source>
        <dbReference type="Pfam" id="PF07495"/>
    </source>
</evidence>
<evidence type="ECO:0000313" key="3">
    <source>
        <dbReference type="Proteomes" id="UP001221924"/>
    </source>
</evidence>
<gene>
    <name evidence="2" type="ORF">PZH42_31360</name>
</gene>
<feature type="non-terminal residue" evidence="2">
    <location>
        <position position="96"/>
    </location>
</feature>
<reference evidence="2" key="1">
    <citation type="submission" date="2023-03" db="EMBL/GenBank/DDBJ databases">
        <title>DFI Biobank Strains.</title>
        <authorList>
            <person name="Mostad J."/>
            <person name="Paddock L."/>
            <person name="Medina S."/>
            <person name="Waligurski E."/>
            <person name="Barat B."/>
            <person name="Smith R."/>
            <person name="Burgo V."/>
            <person name="Metcalfe C."/>
            <person name="Woodson C."/>
            <person name="Sundararajan A."/>
            <person name="Ramaswamy R."/>
            <person name="Lin H."/>
            <person name="Pamer E.G."/>
        </authorList>
    </citation>
    <scope>NUCLEOTIDE SEQUENCE</scope>
    <source>
        <strain evidence="2">DFI.9.5</strain>
    </source>
</reference>
<dbReference type="InterPro" id="IPR011123">
    <property type="entry name" value="Y_Y_Y"/>
</dbReference>
<sequence>VFSLLYASLSYCTPEKNQYAYKLEGFDKEWNYVGSQNKATYTNLPAGTYTFKVKATNNDGIWSGQGLLQNHVRRFPVFFQMPRDKVVDEPLQSDLS</sequence>
<accession>A0AAX4Y350</accession>
<comment type="caution">
    <text evidence="2">The sequence shown here is derived from an EMBL/GenBank/DDBJ whole genome shotgun (WGS) entry which is preliminary data.</text>
</comment>
<dbReference type="Gene3D" id="2.60.40.10">
    <property type="entry name" value="Immunoglobulins"/>
    <property type="match status" value="1"/>
</dbReference>
<evidence type="ECO:0000313" key="2">
    <source>
        <dbReference type="EMBL" id="MDE8698402.1"/>
    </source>
</evidence>
<organism evidence="2 3">
    <name type="scientific">Bacteroides cellulosilyticus</name>
    <dbReference type="NCBI Taxonomy" id="246787"/>
    <lineage>
        <taxon>Bacteria</taxon>
        <taxon>Pseudomonadati</taxon>
        <taxon>Bacteroidota</taxon>
        <taxon>Bacteroidia</taxon>
        <taxon>Bacteroidales</taxon>
        <taxon>Bacteroidaceae</taxon>
        <taxon>Bacteroides</taxon>
    </lineage>
</organism>
<dbReference type="AlphaFoldDB" id="A0AAX4Y350"/>
<dbReference type="Pfam" id="PF07495">
    <property type="entry name" value="Y_Y_Y"/>
    <property type="match status" value="1"/>
</dbReference>
<proteinExistence type="predicted"/>
<name>A0AAX4Y350_9BACE</name>
<dbReference type="InterPro" id="IPR013783">
    <property type="entry name" value="Ig-like_fold"/>
</dbReference>